<gene>
    <name evidence="2" type="ORF">FB566_2836</name>
</gene>
<proteinExistence type="predicted"/>
<dbReference type="InterPro" id="IPR036291">
    <property type="entry name" value="NAD(P)-bd_dom_sf"/>
</dbReference>
<dbReference type="PANTHER" id="PTHR42793:SF4">
    <property type="entry name" value="BLL6376 PROTEIN"/>
    <property type="match status" value="1"/>
</dbReference>
<dbReference type="OrthoDB" id="190266at2"/>
<dbReference type="GO" id="GO:0043758">
    <property type="term" value="F:acetate-CoA ligase (ADP-forming) activity"/>
    <property type="evidence" value="ECO:0007669"/>
    <property type="project" value="InterPro"/>
</dbReference>
<protein>
    <submittedName>
        <fullName evidence="2">Acyl-CoA synthetase (NDP forming)</fullName>
    </submittedName>
</protein>
<dbReference type="InterPro" id="IPR043938">
    <property type="entry name" value="Ligase_CoA_dom"/>
</dbReference>
<evidence type="ECO:0000313" key="2">
    <source>
        <dbReference type="EMBL" id="TQL77280.1"/>
    </source>
</evidence>
<dbReference type="Pfam" id="PF19045">
    <property type="entry name" value="Ligase_CoA_2"/>
    <property type="match status" value="1"/>
</dbReference>
<dbReference type="InterPro" id="IPR003781">
    <property type="entry name" value="CoA-bd"/>
</dbReference>
<evidence type="ECO:0000313" key="3">
    <source>
        <dbReference type="Proteomes" id="UP000317043"/>
    </source>
</evidence>
<dbReference type="AlphaFoldDB" id="A0A543AXK5"/>
<comment type="caution">
    <text evidence="2">The sequence shown here is derived from an EMBL/GenBank/DDBJ whole genome shotgun (WGS) entry which is preliminary data.</text>
</comment>
<dbReference type="Pfam" id="PF13380">
    <property type="entry name" value="CoA_binding_2"/>
    <property type="match status" value="1"/>
</dbReference>
<dbReference type="InParanoid" id="A0A543AXK5"/>
<dbReference type="SMART" id="SM00881">
    <property type="entry name" value="CoA_binding"/>
    <property type="match status" value="1"/>
</dbReference>
<dbReference type="RefSeq" id="WP_142039928.1">
    <property type="nucleotide sequence ID" value="NZ_JBHTGS010000001.1"/>
</dbReference>
<dbReference type="Gene3D" id="3.40.50.261">
    <property type="entry name" value="Succinyl-CoA synthetase domains"/>
    <property type="match status" value="2"/>
</dbReference>
<keyword evidence="3" id="KW-1185">Reference proteome</keyword>
<reference evidence="2 3" key="1">
    <citation type="submission" date="2019-06" db="EMBL/GenBank/DDBJ databases">
        <title>Sequencing the genomes of 1000 actinobacteria strains.</title>
        <authorList>
            <person name="Klenk H.-P."/>
        </authorList>
    </citation>
    <scope>NUCLEOTIDE SEQUENCE [LARGE SCALE GENOMIC DNA]</scope>
    <source>
        <strain evidence="2 3">DSM 45928</strain>
    </source>
</reference>
<dbReference type="InterPro" id="IPR032875">
    <property type="entry name" value="Succ_CoA_lig_flav_dom"/>
</dbReference>
<feature type="domain" description="CoA-binding" evidence="1">
    <location>
        <begin position="27"/>
        <end position="122"/>
    </location>
</feature>
<name>A0A543AXK5_9ACTN</name>
<dbReference type="PANTHER" id="PTHR42793">
    <property type="entry name" value="COA BINDING DOMAIN CONTAINING PROTEIN"/>
    <property type="match status" value="1"/>
</dbReference>
<dbReference type="Gene3D" id="3.40.50.720">
    <property type="entry name" value="NAD(P)-binding Rossmann-like Domain"/>
    <property type="match status" value="1"/>
</dbReference>
<dbReference type="SUPFAM" id="SSF51735">
    <property type="entry name" value="NAD(P)-binding Rossmann-fold domains"/>
    <property type="match status" value="1"/>
</dbReference>
<dbReference type="Proteomes" id="UP000317043">
    <property type="component" value="Unassembled WGS sequence"/>
</dbReference>
<dbReference type="InterPro" id="IPR016102">
    <property type="entry name" value="Succinyl-CoA_synth-like"/>
</dbReference>
<dbReference type="SUPFAM" id="SSF52210">
    <property type="entry name" value="Succinyl-CoA synthetase domains"/>
    <property type="match status" value="2"/>
</dbReference>
<organism evidence="2 3">
    <name type="scientific">Stackebrandtia endophytica</name>
    <dbReference type="NCBI Taxonomy" id="1496996"/>
    <lineage>
        <taxon>Bacteria</taxon>
        <taxon>Bacillati</taxon>
        <taxon>Actinomycetota</taxon>
        <taxon>Actinomycetes</taxon>
        <taxon>Glycomycetales</taxon>
        <taxon>Glycomycetaceae</taxon>
        <taxon>Stackebrandtia</taxon>
    </lineage>
</organism>
<accession>A0A543AXK5</accession>
<sequence>MSAGGTPVGGAASSRPESVLPYGISTLLNARSLAVIGASDRPGSIGGTVLDHLAASGFAGTVHPVHPRAETVRGITAHPRVTEVPDTVDLAMLVIPADAVESAVTDCTAAGVAAVIVTSSGFADAGNPAVQDRIAEQCADAGMRLLGPNCIGAANIHTGLIASFSPMFTGYDLSRAGGVGVVSHSGGVGFGITSLAAERGLRPGWVVTTGNEADITAGEMMWAMASMPDCTGVMAYLESVPDESWLARLADTGTPVAAILTGRSPEGAAAAVTRAAAPSPDDQRLLEHYGVAVAPDVPRLLDYAAGFESPTLPGDRIAVVTTSGGAGILAADAVHRSGLRLARLSATSRRRLERLLPEFATVANPLDVTAGVIASPELLVESLRILAEDDQCDGILVSLCVLGAEQADAAAEVIIAAAGDKPVVVSRTGADTLSPTLRPRLSDAGIGVFGTPDAAIATLDAWRSERIRERD</sequence>
<dbReference type="EMBL" id="VFOW01000001">
    <property type="protein sequence ID" value="TQL77280.1"/>
    <property type="molecule type" value="Genomic_DNA"/>
</dbReference>
<evidence type="ECO:0000259" key="1">
    <source>
        <dbReference type="SMART" id="SM00881"/>
    </source>
</evidence>
<dbReference type="Pfam" id="PF13607">
    <property type="entry name" value="Succ_CoA_lig"/>
    <property type="match status" value="1"/>
</dbReference>